<feature type="transmembrane region" description="Helical" evidence="3">
    <location>
        <begin position="514"/>
        <end position="532"/>
    </location>
</feature>
<keyword evidence="1" id="KW-0328">Glycosyltransferase</keyword>
<evidence type="ECO:0000256" key="2">
    <source>
        <dbReference type="ARBA" id="ARBA00022679"/>
    </source>
</evidence>
<dbReference type="Pfam" id="PF00201">
    <property type="entry name" value="UDPGT"/>
    <property type="match status" value="1"/>
</dbReference>
<evidence type="ECO:0000313" key="5">
    <source>
        <dbReference type="Proteomes" id="UP000007350"/>
    </source>
</evidence>
<dbReference type="InterPro" id="IPR050271">
    <property type="entry name" value="UDP-glycosyltransferase"/>
</dbReference>
<dbReference type="CDD" id="cd03784">
    <property type="entry name" value="GT1_Gtf-like"/>
    <property type="match status" value="1"/>
</dbReference>
<keyword evidence="3" id="KW-1133">Transmembrane helix</keyword>
<evidence type="ECO:0000313" key="4">
    <source>
        <dbReference type="EMBL" id="EKF28580.1"/>
    </source>
</evidence>
<dbReference type="OrthoDB" id="5835829at2759"/>
<comment type="caution">
    <text evidence="4">The sequence shown here is derived from an EMBL/GenBank/DDBJ whole genome shotgun (WGS) entry which is preliminary data.</text>
</comment>
<evidence type="ECO:0000256" key="1">
    <source>
        <dbReference type="ARBA" id="ARBA00022676"/>
    </source>
</evidence>
<gene>
    <name evidence="4" type="ORF">MOQ_007668</name>
</gene>
<keyword evidence="3" id="KW-0812">Transmembrane</keyword>
<protein>
    <submittedName>
        <fullName evidence="4">UDP-glucoronosyl and UDP-glucosyl transferase, putative</fullName>
    </submittedName>
</protein>
<dbReference type="SUPFAM" id="SSF53756">
    <property type="entry name" value="UDP-Glycosyltransferase/glycogen phosphorylase"/>
    <property type="match status" value="1"/>
</dbReference>
<keyword evidence="5" id="KW-1185">Reference proteome</keyword>
<dbReference type="PANTHER" id="PTHR48043:SF145">
    <property type="entry name" value="FI06409P-RELATED"/>
    <property type="match status" value="1"/>
</dbReference>
<keyword evidence="2 4" id="KW-0808">Transferase</keyword>
<name>K2MN95_TRYCR</name>
<reference evidence="4 5" key="1">
    <citation type="journal article" date="2012" name="BMC Genomics">
        <title>Comparative genomic analysis of human infective Trypanosoma cruzi lineages with the bat-restricted subspecies T. cruzi marinkellei.</title>
        <authorList>
            <person name="Franzen O."/>
            <person name="Talavera-Lopez C."/>
            <person name="Ochaya S."/>
            <person name="Butler C.E."/>
            <person name="Messenger L.A."/>
            <person name="Lewis M.D."/>
            <person name="Llewellyn M.S."/>
            <person name="Marinkelle C.J."/>
            <person name="Tyler K.M."/>
            <person name="Miles M.A."/>
            <person name="Andersson B."/>
        </authorList>
    </citation>
    <scope>NUCLEOTIDE SEQUENCE [LARGE SCALE GENOMIC DNA]</scope>
    <source>
        <strain evidence="4 5">B7</strain>
    </source>
</reference>
<dbReference type="Proteomes" id="UP000007350">
    <property type="component" value="Unassembled WGS sequence"/>
</dbReference>
<proteinExistence type="predicted"/>
<dbReference type="GO" id="GO:0008194">
    <property type="term" value="F:UDP-glycosyltransferase activity"/>
    <property type="evidence" value="ECO:0007669"/>
    <property type="project" value="InterPro"/>
</dbReference>
<sequence length="570" mass="65346">MNAVVITKICVFFVFTLNFMLIGPISTVTGSLPDPVVPNVSPMHVGIMCIPLYGHWRPLRSIGEAFTARGHHVTYFIENPLWCEEIMRRGENTTHCIIIPSHGVFRDPAFFEEMSLEPYPHKTLYAFLEETIRHHTLHLGDYLQAARKLHATHPLSILLSDVNTVVGGSVARALDIPCVLSIALTAFIYLGLNNRIPPMGSGFPARMNSAQRLQEFISMSLFFGSPPSLDGFNTQRIRYNIPPLRGWHEMGGFYDTVLIPIVWGFDIPRELCPNFHPVGLLSFKENHIPSMEKELSTFLQHCTMGAIYVNFGTLASLNSRQVDYIARALEQLPYCVIWKMKDEQKKHLPKGFFGKMKETLFIRSYFLSPIEIMRHTNLMVFISHCGDTSVHEALEAQLPIVGIPFFADQADVCQRLEEAGVGKYVGHKATFTVEDILHAIQWVIEHSDQVKDKMKRLIHISNFLGGAEKAVDIIESRYFNQLLRRNESFERCVIFNEDMELETHPVRMAQIDILFLRFLVLVPLWFVVFNCIRKMLFCFGRIMRFNRNLPPKKVPHFSVSPRPTQREKDD</sequence>
<dbReference type="EMBL" id="AHKC01015504">
    <property type="protein sequence ID" value="EKF28580.1"/>
    <property type="molecule type" value="Genomic_DNA"/>
</dbReference>
<dbReference type="PANTHER" id="PTHR48043">
    <property type="entry name" value="EG:EG0003.4 PROTEIN-RELATED"/>
    <property type="match status" value="1"/>
</dbReference>
<accession>K2MN95</accession>
<organism evidence="4 5">
    <name type="scientific">Trypanosoma cruzi marinkellei</name>
    <dbReference type="NCBI Taxonomy" id="85056"/>
    <lineage>
        <taxon>Eukaryota</taxon>
        <taxon>Discoba</taxon>
        <taxon>Euglenozoa</taxon>
        <taxon>Kinetoplastea</taxon>
        <taxon>Metakinetoplastina</taxon>
        <taxon>Trypanosomatida</taxon>
        <taxon>Trypanosomatidae</taxon>
        <taxon>Trypanosoma</taxon>
        <taxon>Schizotrypanum</taxon>
    </lineage>
</organism>
<dbReference type="AlphaFoldDB" id="K2MN95"/>
<evidence type="ECO:0000256" key="3">
    <source>
        <dbReference type="SAM" id="Phobius"/>
    </source>
</evidence>
<keyword evidence="3" id="KW-0472">Membrane</keyword>
<dbReference type="Gene3D" id="3.40.50.2000">
    <property type="entry name" value="Glycogen Phosphorylase B"/>
    <property type="match status" value="2"/>
</dbReference>
<dbReference type="InterPro" id="IPR002213">
    <property type="entry name" value="UDP_glucos_trans"/>
</dbReference>